<dbReference type="GO" id="GO:0005886">
    <property type="term" value="C:plasma membrane"/>
    <property type="evidence" value="ECO:0007669"/>
    <property type="project" value="UniProtKB-SubCell"/>
</dbReference>
<evidence type="ECO:0000256" key="5">
    <source>
        <dbReference type="ARBA" id="ARBA00022989"/>
    </source>
</evidence>
<proteinExistence type="inferred from homology"/>
<name>G5LX26_SALET</name>
<dbReference type="EMBL" id="AFCJ01002529">
    <property type="protein sequence ID" value="EHC28932.1"/>
    <property type="molecule type" value="Genomic_DNA"/>
</dbReference>
<sequence>MIIPLLLKPWANRSVTFHGVLAVCGASLTGVLLLRFFILYAGQLTVA</sequence>
<evidence type="ECO:0000256" key="7">
    <source>
        <dbReference type="SAM" id="Phobius"/>
    </source>
</evidence>
<keyword evidence="5 7" id="KW-1133">Transmembrane helix</keyword>
<evidence type="ECO:0000256" key="2">
    <source>
        <dbReference type="ARBA" id="ARBA00008929"/>
    </source>
</evidence>
<keyword evidence="6 7" id="KW-0472">Membrane</keyword>
<keyword evidence="3" id="KW-1003">Cell membrane</keyword>
<evidence type="ECO:0000256" key="1">
    <source>
        <dbReference type="ARBA" id="ARBA00004651"/>
    </source>
</evidence>
<evidence type="ECO:0000313" key="9">
    <source>
        <dbReference type="Proteomes" id="UP000004642"/>
    </source>
</evidence>
<comment type="similarity">
    <text evidence="2">Belongs to the NrfD family.</text>
</comment>
<keyword evidence="4 7" id="KW-0812">Transmembrane</keyword>
<dbReference type="Pfam" id="PF03916">
    <property type="entry name" value="NrfD"/>
    <property type="match status" value="1"/>
</dbReference>
<feature type="transmembrane region" description="Helical" evidence="7">
    <location>
        <begin position="20"/>
        <end position="41"/>
    </location>
</feature>
<evidence type="ECO:0000313" key="8">
    <source>
        <dbReference type="EMBL" id="EHC28932.1"/>
    </source>
</evidence>
<protein>
    <submittedName>
        <fullName evidence="8">NrfD protein</fullName>
    </submittedName>
</protein>
<dbReference type="PATRIC" id="fig|913241.3.peg.4565"/>
<evidence type="ECO:0000256" key="6">
    <source>
        <dbReference type="ARBA" id="ARBA00023136"/>
    </source>
</evidence>
<dbReference type="InterPro" id="IPR005614">
    <property type="entry name" value="NrfD-like"/>
</dbReference>
<comment type="caution">
    <text evidence="8">The sequence shown here is derived from an EMBL/GenBank/DDBJ whole genome shotgun (WGS) entry which is preliminary data.</text>
</comment>
<accession>G5LX26</accession>
<gene>
    <name evidence="8" type="ORF">LTSEALA_5962</name>
</gene>
<organism evidence="8 9">
    <name type="scientific">Salmonella enterica subsp. enterica serovar Alachua str. R6-377</name>
    <dbReference type="NCBI Taxonomy" id="913241"/>
    <lineage>
        <taxon>Bacteria</taxon>
        <taxon>Pseudomonadati</taxon>
        <taxon>Pseudomonadota</taxon>
        <taxon>Gammaproteobacteria</taxon>
        <taxon>Enterobacterales</taxon>
        <taxon>Enterobacteriaceae</taxon>
        <taxon>Salmonella</taxon>
    </lineage>
</organism>
<comment type="subcellular location">
    <subcellularLocation>
        <location evidence="1">Cell membrane</location>
        <topology evidence="1">Multi-pass membrane protein</topology>
    </subcellularLocation>
</comment>
<dbReference type="AlphaFoldDB" id="G5LX26"/>
<dbReference type="Proteomes" id="UP000004642">
    <property type="component" value="Unassembled WGS sequence"/>
</dbReference>
<evidence type="ECO:0000256" key="4">
    <source>
        <dbReference type="ARBA" id="ARBA00022692"/>
    </source>
</evidence>
<evidence type="ECO:0000256" key="3">
    <source>
        <dbReference type="ARBA" id="ARBA00022475"/>
    </source>
</evidence>
<reference evidence="8 9" key="1">
    <citation type="journal article" date="2011" name="BMC Genomics">
        <title>Genome sequencing reveals diversification of virulence factor content and possible host adaptation in distinct subpopulations of Salmonella enterica.</title>
        <authorList>
            <person name="den Bakker H.C."/>
            <person name="Moreno Switt A.I."/>
            <person name="Govoni G."/>
            <person name="Cummings C.A."/>
            <person name="Ranieri M.L."/>
            <person name="Degoricija L."/>
            <person name="Hoelzer K."/>
            <person name="Rodriguez-Rivera L.D."/>
            <person name="Brown S."/>
            <person name="Bolchacova E."/>
            <person name="Furtado M.R."/>
            <person name="Wiedmann M."/>
        </authorList>
    </citation>
    <scope>NUCLEOTIDE SEQUENCE [LARGE SCALE GENOMIC DNA]</scope>
    <source>
        <strain evidence="8 9">R6-377</strain>
    </source>
</reference>